<dbReference type="Pfam" id="PF00005">
    <property type="entry name" value="ABC_tran"/>
    <property type="match status" value="1"/>
</dbReference>
<dbReference type="InterPro" id="IPR017871">
    <property type="entry name" value="ABC_transporter-like_CS"/>
</dbReference>
<reference evidence="6" key="1">
    <citation type="journal article" date="2019" name="Int. J. Syst. Evol. Microbiol.">
        <title>The Global Catalogue of Microorganisms (GCM) 10K type strain sequencing project: providing services to taxonomists for standard genome sequencing and annotation.</title>
        <authorList>
            <consortium name="The Broad Institute Genomics Platform"/>
            <consortium name="The Broad Institute Genome Sequencing Center for Infectious Disease"/>
            <person name="Wu L."/>
            <person name="Ma J."/>
        </authorList>
    </citation>
    <scope>NUCLEOTIDE SEQUENCE [LARGE SCALE GENOMIC DNA]</scope>
    <source>
        <strain evidence="6">CCUG 52478</strain>
    </source>
</reference>
<keyword evidence="6" id="KW-1185">Reference proteome</keyword>
<evidence type="ECO:0000256" key="2">
    <source>
        <dbReference type="ARBA" id="ARBA00022741"/>
    </source>
</evidence>
<dbReference type="Proteomes" id="UP001597229">
    <property type="component" value="Unassembled WGS sequence"/>
</dbReference>
<accession>A0ABW3VUY3</accession>
<keyword evidence="3 5" id="KW-0067">ATP-binding</keyword>
<comment type="caution">
    <text evidence="5">The sequence shown here is derived from an EMBL/GenBank/DDBJ whole genome shotgun (WGS) entry which is preliminary data.</text>
</comment>
<evidence type="ECO:0000313" key="5">
    <source>
        <dbReference type="EMBL" id="MFD1246717.1"/>
    </source>
</evidence>
<dbReference type="PROSITE" id="PS50893">
    <property type="entry name" value="ABC_TRANSPORTER_2"/>
    <property type="match status" value="1"/>
</dbReference>
<dbReference type="RefSeq" id="WP_367917804.1">
    <property type="nucleotide sequence ID" value="NZ_BAABAC010000005.1"/>
</dbReference>
<dbReference type="PANTHER" id="PTHR24220">
    <property type="entry name" value="IMPORT ATP-BINDING PROTEIN"/>
    <property type="match status" value="1"/>
</dbReference>
<protein>
    <submittedName>
        <fullName evidence="5">ABC transporter ATP-binding protein</fullName>
    </submittedName>
</protein>
<dbReference type="GO" id="GO:0005524">
    <property type="term" value="F:ATP binding"/>
    <property type="evidence" value="ECO:0007669"/>
    <property type="project" value="UniProtKB-KW"/>
</dbReference>
<sequence>MSADRPLRVERLYRFYRAGEEETLALRGVSLQVSAGEFLAVTGPSGSGKTTLLSCVAGTDEPSGGTIWIAGHRMSHRPAAVRARLRGRHLGLVAQENNLFDHLSVIQNVRLAQRLGAADRRQVPASLDLLDQLGLGGRAGDVPARLSSGELARAGLAVALANAPDLVVADEPTGELDQATEDDVLTLLRSCADRGTAVLVSGHSDAVRRTADRVLTLADGVMQP</sequence>
<dbReference type="SUPFAM" id="SSF52540">
    <property type="entry name" value="P-loop containing nucleoside triphosphate hydrolases"/>
    <property type="match status" value="1"/>
</dbReference>
<dbReference type="PROSITE" id="PS00211">
    <property type="entry name" value="ABC_TRANSPORTER_1"/>
    <property type="match status" value="1"/>
</dbReference>
<gene>
    <name evidence="5" type="ORF">ACFQ3F_02845</name>
</gene>
<dbReference type="Gene3D" id="3.40.50.300">
    <property type="entry name" value="P-loop containing nucleotide triphosphate hydrolases"/>
    <property type="match status" value="1"/>
</dbReference>
<dbReference type="PANTHER" id="PTHR24220:SF689">
    <property type="entry name" value="LIPOPROTEIN-RELEASING SYSTEM ATP-BINDING PROTEIN LOLD"/>
    <property type="match status" value="1"/>
</dbReference>
<evidence type="ECO:0000313" key="6">
    <source>
        <dbReference type="Proteomes" id="UP001597229"/>
    </source>
</evidence>
<dbReference type="InterPro" id="IPR015854">
    <property type="entry name" value="ABC_transpr_LolD-like"/>
</dbReference>
<dbReference type="EMBL" id="JBHTLX010000005">
    <property type="protein sequence ID" value="MFD1246717.1"/>
    <property type="molecule type" value="Genomic_DNA"/>
</dbReference>
<comment type="similarity">
    <text evidence="1">Belongs to the ABC transporter superfamily.</text>
</comment>
<evidence type="ECO:0000259" key="4">
    <source>
        <dbReference type="PROSITE" id="PS50893"/>
    </source>
</evidence>
<feature type="domain" description="ABC transporter" evidence="4">
    <location>
        <begin position="7"/>
        <end position="224"/>
    </location>
</feature>
<dbReference type="InterPro" id="IPR003439">
    <property type="entry name" value="ABC_transporter-like_ATP-bd"/>
</dbReference>
<organism evidence="5 6">
    <name type="scientific">Nocardioides ginsengisoli</name>
    <dbReference type="NCBI Taxonomy" id="363868"/>
    <lineage>
        <taxon>Bacteria</taxon>
        <taxon>Bacillati</taxon>
        <taxon>Actinomycetota</taxon>
        <taxon>Actinomycetes</taxon>
        <taxon>Propionibacteriales</taxon>
        <taxon>Nocardioidaceae</taxon>
        <taxon>Nocardioides</taxon>
    </lineage>
</organism>
<evidence type="ECO:0000256" key="1">
    <source>
        <dbReference type="ARBA" id="ARBA00005417"/>
    </source>
</evidence>
<name>A0ABW3VUY3_9ACTN</name>
<dbReference type="InterPro" id="IPR027417">
    <property type="entry name" value="P-loop_NTPase"/>
</dbReference>
<dbReference type="InterPro" id="IPR003593">
    <property type="entry name" value="AAA+_ATPase"/>
</dbReference>
<keyword evidence="2" id="KW-0547">Nucleotide-binding</keyword>
<dbReference type="SMART" id="SM00382">
    <property type="entry name" value="AAA"/>
    <property type="match status" value="1"/>
</dbReference>
<evidence type="ECO:0000256" key="3">
    <source>
        <dbReference type="ARBA" id="ARBA00022840"/>
    </source>
</evidence>
<proteinExistence type="inferred from homology"/>